<protein>
    <submittedName>
        <fullName evidence="1">Uncharacterized protein</fullName>
    </submittedName>
</protein>
<evidence type="ECO:0000313" key="2">
    <source>
        <dbReference type="Proteomes" id="UP001177021"/>
    </source>
</evidence>
<sequence length="96" mass="11170">MAKLSTNQVMHFPNALSRGVLSQATFLDLISEDIDFHYRCPIHTSERSQNMGAIEKFIGDGWYAYMLNQRPRPGDTLIFQLFPDTFELFVTLQRRN</sequence>
<gene>
    <name evidence="1" type="ORF">MILVUS5_LOCUS35180</name>
</gene>
<comment type="caution">
    <text evidence="1">The sequence shown here is derived from an EMBL/GenBank/DDBJ whole genome shotgun (WGS) entry which is preliminary data.</text>
</comment>
<proteinExistence type="predicted"/>
<accession>A0ACB0LS99</accession>
<keyword evidence="2" id="KW-1185">Reference proteome</keyword>
<organism evidence="1 2">
    <name type="scientific">Trifolium pratense</name>
    <name type="common">Red clover</name>
    <dbReference type="NCBI Taxonomy" id="57577"/>
    <lineage>
        <taxon>Eukaryota</taxon>
        <taxon>Viridiplantae</taxon>
        <taxon>Streptophyta</taxon>
        <taxon>Embryophyta</taxon>
        <taxon>Tracheophyta</taxon>
        <taxon>Spermatophyta</taxon>
        <taxon>Magnoliopsida</taxon>
        <taxon>eudicotyledons</taxon>
        <taxon>Gunneridae</taxon>
        <taxon>Pentapetalae</taxon>
        <taxon>rosids</taxon>
        <taxon>fabids</taxon>
        <taxon>Fabales</taxon>
        <taxon>Fabaceae</taxon>
        <taxon>Papilionoideae</taxon>
        <taxon>50 kb inversion clade</taxon>
        <taxon>NPAAA clade</taxon>
        <taxon>Hologalegina</taxon>
        <taxon>IRL clade</taxon>
        <taxon>Trifolieae</taxon>
        <taxon>Trifolium</taxon>
    </lineage>
</organism>
<reference evidence="1" key="1">
    <citation type="submission" date="2023-10" db="EMBL/GenBank/DDBJ databases">
        <authorList>
            <person name="Rodriguez Cubillos JULIANA M."/>
            <person name="De Vega J."/>
        </authorList>
    </citation>
    <scope>NUCLEOTIDE SEQUENCE</scope>
</reference>
<dbReference type="EMBL" id="CASHSV030000615">
    <property type="protein sequence ID" value="CAJ2671322.1"/>
    <property type="molecule type" value="Genomic_DNA"/>
</dbReference>
<name>A0ACB0LS99_TRIPR</name>
<dbReference type="Proteomes" id="UP001177021">
    <property type="component" value="Unassembled WGS sequence"/>
</dbReference>
<evidence type="ECO:0000313" key="1">
    <source>
        <dbReference type="EMBL" id="CAJ2671322.1"/>
    </source>
</evidence>